<dbReference type="InterPro" id="IPR027414">
    <property type="entry name" value="GH95_N_dom"/>
</dbReference>
<organism evidence="4 5">
    <name type="scientific">Asticcacaulis aquaticus</name>
    <dbReference type="NCBI Taxonomy" id="2984212"/>
    <lineage>
        <taxon>Bacteria</taxon>
        <taxon>Pseudomonadati</taxon>
        <taxon>Pseudomonadota</taxon>
        <taxon>Alphaproteobacteria</taxon>
        <taxon>Caulobacterales</taxon>
        <taxon>Caulobacteraceae</taxon>
        <taxon>Asticcacaulis</taxon>
    </lineage>
</organism>
<accession>A0ABT5HVP3</accession>
<dbReference type="Gene3D" id="1.50.10.10">
    <property type="match status" value="1"/>
</dbReference>
<dbReference type="InterPro" id="IPR016518">
    <property type="entry name" value="Alpha-L-fucosidase"/>
</dbReference>
<feature type="domain" description="Glycosyl hydrolase family 95 N-terminal" evidence="1">
    <location>
        <begin position="42"/>
        <end position="276"/>
    </location>
</feature>
<evidence type="ECO:0000313" key="4">
    <source>
        <dbReference type="EMBL" id="MDC7684147.1"/>
    </source>
</evidence>
<dbReference type="InterPro" id="IPR012341">
    <property type="entry name" value="6hp_glycosidase-like_sf"/>
</dbReference>
<feature type="domain" description="Alpha fucosidase A-like C-terminal" evidence="2">
    <location>
        <begin position="700"/>
        <end position="760"/>
    </location>
</feature>
<name>A0ABT5HVP3_9CAUL</name>
<dbReference type="Pfam" id="PF14498">
    <property type="entry name" value="Glyco_hyd_65N_2"/>
    <property type="match status" value="1"/>
</dbReference>
<feature type="domain" description="Glycosyl hydrolase family 95 catalytic" evidence="3">
    <location>
        <begin position="300"/>
        <end position="698"/>
    </location>
</feature>
<dbReference type="InterPro" id="IPR008928">
    <property type="entry name" value="6-hairpin_glycosidase_sf"/>
</dbReference>
<keyword evidence="5" id="KW-1185">Reference proteome</keyword>
<gene>
    <name evidence="4" type="ORF">PQU92_12725</name>
</gene>
<dbReference type="GO" id="GO:0016787">
    <property type="term" value="F:hydrolase activity"/>
    <property type="evidence" value="ECO:0007669"/>
    <property type="project" value="UniProtKB-KW"/>
</dbReference>
<dbReference type="Pfam" id="PF21307">
    <property type="entry name" value="Glyco_hydro_95_C"/>
    <property type="match status" value="1"/>
</dbReference>
<reference evidence="4 5" key="1">
    <citation type="submission" date="2023-01" db="EMBL/GenBank/DDBJ databases">
        <title>Novel species of the genus Asticcacaulis isolated from rivers.</title>
        <authorList>
            <person name="Lu H."/>
        </authorList>
    </citation>
    <scope>NUCLEOTIDE SEQUENCE [LARGE SCALE GENOMIC DNA]</scope>
    <source>
        <strain evidence="4 5">BYS171W</strain>
    </source>
</reference>
<dbReference type="RefSeq" id="WP_272748599.1">
    <property type="nucleotide sequence ID" value="NZ_JAQQKX010000010.1"/>
</dbReference>
<dbReference type="PIRSF" id="PIRSF007663">
    <property type="entry name" value="UCP007663"/>
    <property type="match status" value="1"/>
</dbReference>
<comment type="caution">
    <text evidence="4">The sequence shown here is derived from an EMBL/GenBank/DDBJ whole genome shotgun (WGS) entry which is preliminary data.</text>
</comment>
<evidence type="ECO:0000259" key="2">
    <source>
        <dbReference type="Pfam" id="PF21307"/>
    </source>
</evidence>
<sequence>MIDPVKPSRRAVLASVAVGTVAPTLKAAETQAEPPHDPRLSLWYDKPAAVWTEALPVGNGRLGAMVFGGIKRERLQLNEDTLWSGGPYHNVNPKGRAAILRVRELIFSGQYAEAEKLADADIRAVPMRMMSYQNAGDLLIDLPRVNETSVSGYKRELDLNTAVCRTSFTSEGIGYVREVISSFPANVIAVSLTATGGPLDADIGLSSGQRGEVTTSGDELTLTGVNNSDFDNPGRLKFQIRTRVVTDGRIEAYGPTLRVRGATYITVYTAIATSYLSPANVSGDPDALTRSHIAAVRATSFETLKSAHITDYRSLFARVALELPEGRGGNRTTASRVENAVGLKDPMLAVLYFQFGRYLLISSSRGTSQPANLQGIWNELNRPPWGSKYTLNINAEMNYWPADPANLSECLEPLVRMVEELSVTGARTARDLYGASGWVTHHNTDLWRASGPIDFMRTGLWPTGGAWLCVQLWDHYDYRRDMAFLRRIYPLMKGAAQFFVETLQTDPKTGMLVTNPSNSPENDHGRGSTLCAGPAMDMQILRDLFDHTIAAATILKTDKAFAAQLKTTRSRLPPDKIGKTGLLQEWQEDWDDTAHDLRHRHVSHLYGLFPSQQINMDETPDLAVAAKKSLDLRGDNATGWGVGWRLNLWAQLRDGERAHTILRNLLSPNLTYPNLFDAHPPFQIDGNFGGVRGIIEMLIQSRAETVHLLPALPKAWPDGRLTGIRLRGDVEADLIWKDGQPERLTLRATRAGQRTVTFGDRTRTVSLTPNAPTILSWS</sequence>
<evidence type="ECO:0000259" key="1">
    <source>
        <dbReference type="Pfam" id="PF14498"/>
    </source>
</evidence>
<dbReference type="InterPro" id="IPR054363">
    <property type="entry name" value="GH95_cat"/>
</dbReference>
<dbReference type="Pfam" id="PF22124">
    <property type="entry name" value="Glyco_hydro_95_cat"/>
    <property type="match status" value="1"/>
</dbReference>
<dbReference type="Proteomes" id="UP001214854">
    <property type="component" value="Unassembled WGS sequence"/>
</dbReference>
<dbReference type="PANTHER" id="PTHR31084">
    <property type="entry name" value="ALPHA-L-FUCOSIDASE 2"/>
    <property type="match status" value="1"/>
</dbReference>
<protein>
    <submittedName>
        <fullName evidence="4">Glycoside hydrolase family 95 protein</fullName>
    </submittedName>
</protein>
<evidence type="ECO:0000259" key="3">
    <source>
        <dbReference type="Pfam" id="PF22124"/>
    </source>
</evidence>
<dbReference type="PANTHER" id="PTHR31084:SF0">
    <property type="entry name" value="ALPHA-L-FUCOSIDASE 2"/>
    <property type="match status" value="1"/>
</dbReference>
<evidence type="ECO:0000313" key="5">
    <source>
        <dbReference type="Proteomes" id="UP001214854"/>
    </source>
</evidence>
<proteinExistence type="predicted"/>
<dbReference type="EMBL" id="JAQQKX010000010">
    <property type="protein sequence ID" value="MDC7684147.1"/>
    <property type="molecule type" value="Genomic_DNA"/>
</dbReference>
<dbReference type="InterPro" id="IPR049053">
    <property type="entry name" value="AFCA-like_C"/>
</dbReference>
<keyword evidence="4" id="KW-0378">Hydrolase</keyword>
<dbReference type="SUPFAM" id="SSF48208">
    <property type="entry name" value="Six-hairpin glycosidases"/>
    <property type="match status" value="1"/>
</dbReference>